<evidence type="ECO:0000256" key="5">
    <source>
        <dbReference type="ARBA" id="ARBA00022989"/>
    </source>
</evidence>
<dbReference type="InterPro" id="IPR051788">
    <property type="entry name" value="MFS_Transporter"/>
</dbReference>
<evidence type="ECO:0000256" key="6">
    <source>
        <dbReference type="ARBA" id="ARBA00023136"/>
    </source>
</evidence>
<feature type="domain" description="Major facilitator superfamily (MFS) profile" evidence="8">
    <location>
        <begin position="28"/>
        <end position="411"/>
    </location>
</feature>
<keyword evidence="4 7" id="KW-0812">Transmembrane</keyword>
<comment type="similarity">
    <text evidence="2">Belongs to the major facilitator superfamily.</text>
</comment>
<feature type="transmembrane region" description="Helical" evidence="7">
    <location>
        <begin position="94"/>
        <end position="111"/>
    </location>
</feature>
<evidence type="ECO:0000313" key="10">
    <source>
        <dbReference type="Proteomes" id="UP000334019"/>
    </source>
</evidence>
<evidence type="ECO:0000313" key="9">
    <source>
        <dbReference type="EMBL" id="QGG96451.1"/>
    </source>
</evidence>
<dbReference type="PROSITE" id="PS50850">
    <property type="entry name" value="MFS"/>
    <property type="match status" value="1"/>
</dbReference>
<feature type="transmembrane region" description="Helical" evidence="7">
    <location>
        <begin position="21"/>
        <end position="41"/>
    </location>
</feature>
<protein>
    <submittedName>
        <fullName evidence="9">MFS transporter</fullName>
    </submittedName>
</protein>
<keyword evidence="3" id="KW-0813">Transport</keyword>
<dbReference type="InterPro" id="IPR011701">
    <property type="entry name" value="MFS"/>
</dbReference>
<dbReference type="GO" id="GO:0022857">
    <property type="term" value="F:transmembrane transporter activity"/>
    <property type="evidence" value="ECO:0007669"/>
    <property type="project" value="InterPro"/>
</dbReference>
<evidence type="ECO:0000256" key="7">
    <source>
        <dbReference type="SAM" id="Phobius"/>
    </source>
</evidence>
<gene>
    <name evidence="9" type="ORF">GH723_15830</name>
</gene>
<keyword evidence="6 7" id="KW-0472">Membrane</keyword>
<dbReference type="GO" id="GO:0005886">
    <property type="term" value="C:plasma membrane"/>
    <property type="evidence" value="ECO:0007669"/>
    <property type="project" value="UniProtKB-SubCell"/>
</dbReference>
<dbReference type="EMBL" id="CP045851">
    <property type="protein sequence ID" value="QGG96451.1"/>
    <property type="molecule type" value="Genomic_DNA"/>
</dbReference>
<dbReference type="AlphaFoldDB" id="A0A5Q2RPD8"/>
<feature type="transmembrane region" description="Helical" evidence="7">
    <location>
        <begin position="267"/>
        <end position="285"/>
    </location>
</feature>
<feature type="transmembrane region" description="Helical" evidence="7">
    <location>
        <begin position="230"/>
        <end position="255"/>
    </location>
</feature>
<feature type="transmembrane region" description="Helical" evidence="7">
    <location>
        <begin position="383"/>
        <end position="402"/>
    </location>
</feature>
<dbReference type="Gene3D" id="1.20.1250.20">
    <property type="entry name" value="MFS general substrate transporter like domains"/>
    <property type="match status" value="2"/>
</dbReference>
<proteinExistence type="inferred from homology"/>
<feature type="transmembrane region" description="Helical" evidence="7">
    <location>
        <begin position="61"/>
        <end position="82"/>
    </location>
</feature>
<comment type="subcellular location">
    <subcellularLocation>
        <location evidence="1">Cell membrane</location>
        <topology evidence="1">Multi-pass membrane protein</topology>
    </subcellularLocation>
</comment>
<reference evidence="9 10" key="1">
    <citation type="submission" date="2019-11" db="EMBL/GenBank/DDBJ databases">
        <authorList>
            <person name="He Y."/>
        </authorList>
    </citation>
    <scope>NUCLEOTIDE SEQUENCE [LARGE SCALE GENOMIC DNA]</scope>
    <source>
        <strain evidence="9 10">SCSIO 58843</strain>
    </source>
</reference>
<keyword evidence="5 7" id="KW-1133">Transmembrane helix</keyword>
<dbReference type="SUPFAM" id="SSF103473">
    <property type="entry name" value="MFS general substrate transporter"/>
    <property type="match status" value="1"/>
</dbReference>
<evidence type="ECO:0000256" key="4">
    <source>
        <dbReference type="ARBA" id="ARBA00022692"/>
    </source>
</evidence>
<evidence type="ECO:0000259" key="8">
    <source>
        <dbReference type="PROSITE" id="PS50850"/>
    </source>
</evidence>
<dbReference type="PANTHER" id="PTHR23514:SF3">
    <property type="entry name" value="BYPASS OF STOP CODON PROTEIN 6"/>
    <property type="match status" value="1"/>
</dbReference>
<dbReference type="PANTHER" id="PTHR23514">
    <property type="entry name" value="BYPASS OF STOP CODON PROTEIN 6"/>
    <property type="match status" value="1"/>
</dbReference>
<feature type="transmembrane region" description="Helical" evidence="7">
    <location>
        <begin position="117"/>
        <end position="136"/>
    </location>
</feature>
<feature type="transmembrane region" description="Helical" evidence="7">
    <location>
        <begin position="179"/>
        <end position="197"/>
    </location>
</feature>
<dbReference type="InterPro" id="IPR036259">
    <property type="entry name" value="MFS_trans_sf"/>
</dbReference>
<dbReference type="KEGG" id="atq:GH723_15830"/>
<feature type="transmembrane region" description="Helical" evidence="7">
    <location>
        <begin position="297"/>
        <end position="314"/>
    </location>
</feature>
<evidence type="ECO:0000256" key="3">
    <source>
        <dbReference type="ARBA" id="ARBA00022448"/>
    </source>
</evidence>
<sequence length="417" mass="42597">MAPARGRHRPRKPQTGSVRTRRAAVPAVVWIGFAAFIGLGLPEATLGVTWPSIRSEMDRPLSALGLLLGSLTVGYLPASVLSGRIVSRVGAGRMLAGASAVYVASLSLYLFGPTFPFLVLGSLLGGVAAGAIDPGINAHFAVHHGTRAMNLLHASFGIGATGGPFIATVVLDAGGSWRIPYAVYLLVQAGLLLAFLVTRDDWMARPQEDDVDVVSTTADGQLRHGLASPVVVLSVLSFFVYTGLEVGAGVLAFSLLTEGRGMEDRAAGLWATSFWAGVTAGRALLGVVGRDLRAETVMTGGIVGALVSTALIWVDPGGAGAVGFPLLGLSLAGVFPSLVLLTPRRVGAARTADVVGLQFSVAAIGASGLPAAIGVLAEADLERVGPSLLALAVVLAVLDGTLRRISRPAAARPRGGG</sequence>
<evidence type="ECO:0000256" key="2">
    <source>
        <dbReference type="ARBA" id="ARBA00008335"/>
    </source>
</evidence>
<feature type="transmembrane region" description="Helical" evidence="7">
    <location>
        <begin position="148"/>
        <end position="167"/>
    </location>
</feature>
<feature type="transmembrane region" description="Helical" evidence="7">
    <location>
        <begin position="354"/>
        <end position="377"/>
    </location>
</feature>
<accession>A0A5Q2RPD8</accession>
<dbReference type="Pfam" id="PF07690">
    <property type="entry name" value="MFS_1"/>
    <property type="match status" value="1"/>
</dbReference>
<organism evidence="9 10">
    <name type="scientific">Actinomarinicola tropica</name>
    <dbReference type="NCBI Taxonomy" id="2789776"/>
    <lineage>
        <taxon>Bacteria</taxon>
        <taxon>Bacillati</taxon>
        <taxon>Actinomycetota</taxon>
        <taxon>Acidimicrobiia</taxon>
        <taxon>Acidimicrobiales</taxon>
        <taxon>Iamiaceae</taxon>
        <taxon>Actinomarinicola</taxon>
    </lineage>
</organism>
<dbReference type="Proteomes" id="UP000334019">
    <property type="component" value="Chromosome"/>
</dbReference>
<feature type="transmembrane region" description="Helical" evidence="7">
    <location>
        <begin position="320"/>
        <end position="342"/>
    </location>
</feature>
<keyword evidence="10" id="KW-1185">Reference proteome</keyword>
<dbReference type="InterPro" id="IPR020846">
    <property type="entry name" value="MFS_dom"/>
</dbReference>
<evidence type="ECO:0000256" key="1">
    <source>
        <dbReference type="ARBA" id="ARBA00004651"/>
    </source>
</evidence>
<name>A0A5Q2RPD8_9ACTN</name>